<evidence type="ECO:0008006" key="3">
    <source>
        <dbReference type="Google" id="ProtNLM"/>
    </source>
</evidence>
<dbReference type="KEGG" id="kab:B7C62_14070"/>
<reference evidence="1 2" key="1">
    <citation type="submission" date="2017-04" db="EMBL/GenBank/DDBJ databases">
        <title>The complete genome sequence of Streptomyces albolongus YIM 101047, the producer of novel bafilomycins and novel odoriferous sesquiterpenoids.</title>
        <authorList>
            <person name="Yin M."/>
            <person name="Jiang Y."/>
        </authorList>
    </citation>
    <scope>NUCLEOTIDE SEQUENCE [LARGE SCALE GENOMIC DNA]</scope>
    <source>
        <strain evidence="1 2">YIM 101047</strain>
    </source>
</reference>
<dbReference type="InterPro" id="IPR032675">
    <property type="entry name" value="LRR_dom_sf"/>
</dbReference>
<dbReference type="RefSeq" id="WP_084747064.1">
    <property type="nucleotide sequence ID" value="NZ_CP020563.1"/>
</dbReference>
<sequence length="224" mass="25565">MDVAIEQAVSRETGQQPPFPDESLRSVTYLHVYYARTLEDLSRCRDLEIVQLVGCDPVDLGRLTHLAELSTVVVEFGSLKDLAGVQNLPSLRRFSAGMNMIEDLTPLLECPKLRRLDVRGNPLSEHSYRTLAPQLEKKGIHVSLSDESEWKMTLDLRRHGFPYSFYKAHDGTRICRPGLALTDMPDKSHPIVDREELEELLDHQPETIPKLFERDDRMPTTFAP</sequence>
<dbReference type="EMBL" id="CP020563">
    <property type="protein sequence ID" value="ARF73268.1"/>
    <property type="molecule type" value="Genomic_DNA"/>
</dbReference>
<evidence type="ECO:0000313" key="1">
    <source>
        <dbReference type="EMBL" id="ARF73268.1"/>
    </source>
</evidence>
<dbReference type="Proteomes" id="UP000192251">
    <property type="component" value="Chromosome"/>
</dbReference>
<organism evidence="1 2">
    <name type="scientific">Kitasatospora albolonga</name>
    <dbReference type="NCBI Taxonomy" id="68173"/>
    <lineage>
        <taxon>Bacteria</taxon>
        <taxon>Bacillati</taxon>
        <taxon>Actinomycetota</taxon>
        <taxon>Actinomycetes</taxon>
        <taxon>Kitasatosporales</taxon>
        <taxon>Streptomycetaceae</taxon>
        <taxon>Kitasatospora</taxon>
    </lineage>
</organism>
<protein>
    <recommendedName>
        <fullName evidence="3">Leucine-rich repeat domain-containing protein</fullName>
    </recommendedName>
</protein>
<accession>A0ABC8BSL5</accession>
<keyword evidence="2" id="KW-1185">Reference proteome</keyword>
<gene>
    <name evidence="1" type="ORF">B7C62_14070</name>
</gene>
<proteinExistence type="predicted"/>
<evidence type="ECO:0000313" key="2">
    <source>
        <dbReference type="Proteomes" id="UP000192251"/>
    </source>
</evidence>
<dbReference type="Gene3D" id="3.80.10.10">
    <property type="entry name" value="Ribonuclease Inhibitor"/>
    <property type="match status" value="1"/>
</dbReference>
<name>A0ABC8BSL5_9ACTN</name>
<dbReference type="SUPFAM" id="SSF52058">
    <property type="entry name" value="L domain-like"/>
    <property type="match status" value="1"/>
</dbReference>
<dbReference type="AlphaFoldDB" id="A0ABC8BSL5"/>